<accession>A0AAJ0A8M9</accession>
<dbReference type="Pfam" id="PF26053">
    <property type="entry name" value="DUF8016"/>
    <property type="match status" value="1"/>
</dbReference>
<evidence type="ECO:0000313" key="4">
    <source>
        <dbReference type="EMBL" id="KAK1657071.1"/>
    </source>
</evidence>
<gene>
    <name evidence="4" type="ORF">BDP55DRAFT_699234</name>
</gene>
<dbReference type="InterPro" id="IPR036928">
    <property type="entry name" value="AS_sf"/>
</dbReference>
<evidence type="ECO:0000313" key="5">
    <source>
        <dbReference type="Proteomes" id="UP001224890"/>
    </source>
</evidence>
<dbReference type="AlphaFoldDB" id="A0AAJ0A8M9"/>
<sequence length="626" mass="67876">MWAAYIFAGVVLQLRSAHAHSAFTTGITVQLDSINYFILPEITAKIDNYSRNIPDGTGPVPVTVVNLNSTKPTHESVENVLESFAKTDDVFQVGFRQGKWHNKESSEPGHSVSQLGNSTFIWSHSHFMNSSVVPDGPYFLTTGGFLHQAYRLYPDVQGAFSETIIPSTDGSFSVLPANVPGQSLAVAVPSRLYYRPTIEKPLAGVRVGVKDIFDVRGVKTSNGNRAWYHLYPPANRTANAVQNLIDAGAVLVGKMKTSQFANGESATADWVDYHAPFNPRADGCQDPSSSSAGPAAGIAAYEWIDIALGSDTGGSIRSPSQVQGIFGNRPSHGLVSLDAAMPLAPEFDTAGLFARDPGLWTKAAQALYRSGMNLSTCYPQKVLTVGFDVDGNDQLKVTLGNFLSRFTSFLSATGMPFNLTESWAAANPDTPDLLSFINNTYEILSAKEQARLVRDPFFADYAAVNDGRLPHVNPAPRQRWALGDASSSTIEDDIKNKTRFMDWFNSEVMYRDSVSCSDSLFLYVPRTPKDTSRDTYTTGPQTPRGFSTSRISVMSGVPDIVVPVGQIAYQSFVTNHTEYLPVTVDLMAAKGCDGMLFSLVEDLVMAGIVNISQVGRSSVDGGSNLY</sequence>
<feature type="domain" description="Amidase" evidence="2">
    <location>
        <begin position="198"/>
        <end position="356"/>
    </location>
</feature>
<name>A0AAJ0A8M9_9PEZI</name>
<dbReference type="PANTHER" id="PTHR46310">
    <property type="entry name" value="AMIDASE 1"/>
    <property type="match status" value="1"/>
</dbReference>
<dbReference type="Gene3D" id="3.90.1300.10">
    <property type="entry name" value="Amidase signature (AS) domain"/>
    <property type="match status" value="1"/>
</dbReference>
<dbReference type="InterPro" id="IPR058329">
    <property type="entry name" value="Arp1_N"/>
</dbReference>
<keyword evidence="5" id="KW-1185">Reference proteome</keyword>
<dbReference type="InterPro" id="IPR023631">
    <property type="entry name" value="Amidase_dom"/>
</dbReference>
<evidence type="ECO:0000256" key="1">
    <source>
        <dbReference type="SAM" id="SignalP"/>
    </source>
</evidence>
<feature type="chain" id="PRO_5042485741" evidence="1">
    <location>
        <begin position="20"/>
        <end position="626"/>
    </location>
</feature>
<reference evidence="4" key="1">
    <citation type="submission" date="2021-06" db="EMBL/GenBank/DDBJ databases">
        <title>Comparative genomics, transcriptomics and evolutionary studies reveal genomic signatures of adaptation to plant cell wall in hemibiotrophic fungi.</title>
        <authorList>
            <consortium name="DOE Joint Genome Institute"/>
            <person name="Baroncelli R."/>
            <person name="Diaz J.F."/>
            <person name="Benocci T."/>
            <person name="Peng M."/>
            <person name="Battaglia E."/>
            <person name="Haridas S."/>
            <person name="Andreopoulos W."/>
            <person name="Labutti K."/>
            <person name="Pangilinan J."/>
            <person name="Floch G.L."/>
            <person name="Makela M.R."/>
            <person name="Henrissat B."/>
            <person name="Grigoriev I.V."/>
            <person name="Crouch J.A."/>
            <person name="De Vries R.P."/>
            <person name="Sukno S.A."/>
            <person name="Thon M.R."/>
        </authorList>
    </citation>
    <scope>NUCLEOTIDE SEQUENCE</scope>
    <source>
        <strain evidence="4">CBS 193.32</strain>
    </source>
</reference>
<dbReference type="Pfam" id="PF01425">
    <property type="entry name" value="Amidase"/>
    <property type="match status" value="1"/>
</dbReference>
<evidence type="ECO:0000259" key="2">
    <source>
        <dbReference type="Pfam" id="PF01425"/>
    </source>
</evidence>
<dbReference type="Proteomes" id="UP001224890">
    <property type="component" value="Unassembled WGS sequence"/>
</dbReference>
<protein>
    <submittedName>
        <fullName evidence="4">Amidase signature domain-containing protein</fullName>
    </submittedName>
</protein>
<comment type="caution">
    <text evidence="4">The sequence shown here is derived from an EMBL/GenBank/DDBJ whole genome shotgun (WGS) entry which is preliminary data.</text>
</comment>
<feature type="signal peptide" evidence="1">
    <location>
        <begin position="1"/>
        <end position="19"/>
    </location>
</feature>
<proteinExistence type="predicted"/>
<evidence type="ECO:0000259" key="3">
    <source>
        <dbReference type="Pfam" id="PF26053"/>
    </source>
</evidence>
<dbReference type="GeneID" id="85462399"/>
<keyword evidence="1" id="KW-0732">Signal</keyword>
<dbReference type="PANTHER" id="PTHR46310:SF7">
    <property type="entry name" value="AMIDASE 1"/>
    <property type="match status" value="1"/>
</dbReference>
<dbReference type="RefSeq" id="XP_060421835.1">
    <property type="nucleotide sequence ID" value="XM_060577873.1"/>
</dbReference>
<dbReference type="SUPFAM" id="SSF75304">
    <property type="entry name" value="Amidase signature (AS) enzymes"/>
    <property type="match status" value="1"/>
</dbReference>
<feature type="domain" description="Scytalone dehydratase-like protein Arp1 N-terminal" evidence="3">
    <location>
        <begin position="49"/>
        <end position="153"/>
    </location>
</feature>
<organism evidence="4 5">
    <name type="scientific">Colletotrichum godetiae</name>
    <dbReference type="NCBI Taxonomy" id="1209918"/>
    <lineage>
        <taxon>Eukaryota</taxon>
        <taxon>Fungi</taxon>
        <taxon>Dikarya</taxon>
        <taxon>Ascomycota</taxon>
        <taxon>Pezizomycotina</taxon>
        <taxon>Sordariomycetes</taxon>
        <taxon>Hypocreomycetidae</taxon>
        <taxon>Glomerellales</taxon>
        <taxon>Glomerellaceae</taxon>
        <taxon>Colletotrichum</taxon>
        <taxon>Colletotrichum acutatum species complex</taxon>
    </lineage>
</organism>
<dbReference type="EMBL" id="JAHMHR010000106">
    <property type="protein sequence ID" value="KAK1657071.1"/>
    <property type="molecule type" value="Genomic_DNA"/>
</dbReference>